<dbReference type="PANTHER" id="PTHR43807:SF20">
    <property type="entry name" value="FI04487P"/>
    <property type="match status" value="1"/>
</dbReference>
<dbReference type="PANTHER" id="PTHR43807">
    <property type="entry name" value="FI04487P"/>
    <property type="match status" value="1"/>
</dbReference>
<evidence type="ECO:0000256" key="1">
    <source>
        <dbReference type="ARBA" id="ARBA00001933"/>
    </source>
</evidence>
<evidence type="ECO:0000313" key="7">
    <source>
        <dbReference type="EMBL" id="GAX85733.1"/>
    </source>
</evidence>
<keyword evidence="3" id="KW-0032">Aminotransferase</keyword>
<dbReference type="Gene3D" id="3.90.1150.10">
    <property type="entry name" value="Aspartate Aminotransferase, domain 1"/>
    <property type="match status" value="1"/>
</dbReference>
<keyword evidence="8" id="KW-1185">Reference proteome</keyword>
<protein>
    <recommendedName>
        <fullName evidence="6">Aminotransferase class I/classII large domain-containing protein</fullName>
    </recommendedName>
</protein>
<sequence length="409" mass="45025">MPAVADSTIKSLPSKPLNVTLANIPTTIFTVMSSLAVEHNSVNLGQGFPDDEGPDAMKKIAGEALMQFHNQYPPMMGIPELRQAVAKHSEREQGIPVDWASEVLITVGATEGIAAAFLGLINPGDEVIFLDPCYDSYATMAKMAGAVVKPVKLSLPDFKLPREELAAAFSPSTKLILLNSPHNPSGKVFDIEELKFIADLCIKHDVLVLSDEVYEHLVFGNQKHISIRSLSGMKERTLRLGSAGKTFSFTSWKVGWMTGPAVILAPITKAHQFMVFTVASSLQRAVAHGLDNEKDFYRSLGLSLERKRSLLEPRLQALGFKTVPTYGAYFVMADISNFLREGETDEMFAKRLTIEAGVTTIPISGFYLSPNPPKHLVRFCFCKEDAKLHAACDRLESYFKKKSSHIAHQ</sequence>
<evidence type="ECO:0000256" key="2">
    <source>
        <dbReference type="ARBA" id="ARBA00007441"/>
    </source>
</evidence>
<evidence type="ECO:0000259" key="6">
    <source>
        <dbReference type="Pfam" id="PF00155"/>
    </source>
</evidence>
<dbReference type="InterPro" id="IPR015422">
    <property type="entry name" value="PyrdxlP-dep_Trfase_small"/>
</dbReference>
<keyword evidence="5" id="KW-0663">Pyridoxal phosphate</keyword>
<dbReference type="InterPro" id="IPR015421">
    <property type="entry name" value="PyrdxlP-dep_Trfase_major"/>
</dbReference>
<evidence type="ECO:0000256" key="4">
    <source>
        <dbReference type="ARBA" id="ARBA00022679"/>
    </source>
</evidence>
<proteinExistence type="inferred from homology"/>
<dbReference type="Proteomes" id="UP000232323">
    <property type="component" value="Unassembled WGS sequence"/>
</dbReference>
<name>A0A250XRU3_9CHLO</name>
<dbReference type="NCBIfam" id="NF006488">
    <property type="entry name" value="PRK08912.1"/>
    <property type="match status" value="1"/>
</dbReference>
<dbReference type="GO" id="GO:0030170">
    <property type="term" value="F:pyridoxal phosphate binding"/>
    <property type="evidence" value="ECO:0007669"/>
    <property type="project" value="InterPro"/>
</dbReference>
<dbReference type="CDD" id="cd00609">
    <property type="entry name" value="AAT_like"/>
    <property type="match status" value="1"/>
</dbReference>
<dbReference type="Gene3D" id="3.40.640.10">
    <property type="entry name" value="Type I PLP-dependent aspartate aminotransferase-like (Major domain)"/>
    <property type="match status" value="1"/>
</dbReference>
<gene>
    <name evidence="7" type="ORF">CEUSTIGMA_g13148.t1</name>
</gene>
<feature type="domain" description="Aminotransferase class I/classII large" evidence="6">
    <location>
        <begin position="42"/>
        <end position="395"/>
    </location>
</feature>
<dbReference type="GO" id="GO:0016212">
    <property type="term" value="F:kynurenine-oxoglutarate transaminase activity"/>
    <property type="evidence" value="ECO:0007669"/>
    <property type="project" value="TreeGrafter"/>
</dbReference>
<dbReference type="GO" id="GO:0005737">
    <property type="term" value="C:cytoplasm"/>
    <property type="evidence" value="ECO:0007669"/>
    <property type="project" value="TreeGrafter"/>
</dbReference>
<accession>A0A250XRU3</accession>
<dbReference type="InterPro" id="IPR051326">
    <property type="entry name" value="Kynurenine-oxoglutarate_AT"/>
</dbReference>
<dbReference type="InterPro" id="IPR004839">
    <property type="entry name" value="Aminotransferase_I/II_large"/>
</dbReference>
<evidence type="ECO:0000256" key="3">
    <source>
        <dbReference type="ARBA" id="ARBA00022576"/>
    </source>
</evidence>
<evidence type="ECO:0000313" key="8">
    <source>
        <dbReference type="Proteomes" id="UP000232323"/>
    </source>
</evidence>
<dbReference type="InterPro" id="IPR015424">
    <property type="entry name" value="PyrdxlP-dep_Trfase"/>
</dbReference>
<evidence type="ECO:0000256" key="5">
    <source>
        <dbReference type="ARBA" id="ARBA00022898"/>
    </source>
</evidence>
<dbReference type="EMBL" id="BEGY01000188">
    <property type="protein sequence ID" value="GAX85733.1"/>
    <property type="molecule type" value="Genomic_DNA"/>
</dbReference>
<dbReference type="STRING" id="1157962.A0A250XRU3"/>
<organism evidence="7 8">
    <name type="scientific">Chlamydomonas eustigma</name>
    <dbReference type="NCBI Taxonomy" id="1157962"/>
    <lineage>
        <taxon>Eukaryota</taxon>
        <taxon>Viridiplantae</taxon>
        <taxon>Chlorophyta</taxon>
        <taxon>core chlorophytes</taxon>
        <taxon>Chlorophyceae</taxon>
        <taxon>CS clade</taxon>
        <taxon>Chlamydomonadales</taxon>
        <taxon>Chlamydomonadaceae</taxon>
        <taxon>Chlamydomonas</taxon>
    </lineage>
</organism>
<keyword evidence="4" id="KW-0808">Transferase</keyword>
<comment type="similarity">
    <text evidence="2">Belongs to the class-I pyridoxal-phosphate-dependent aminotransferase family.</text>
</comment>
<reference evidence="7 8" key="1">
    <citation type="submission" date="2017-08" db="EMBL/GenBank/DDBJ databases">
        <title>Acidophilic green algal genome provides insights into adaptation to an acidic environment.</title>
        <authorList>
            <person name="Hirooka S."/>
            <person name="Hirose Y."/>
            <person name="Kanesaki Y."/>
            <person name="Higuchi S."/>
            <person name="Fujiwara T."/>
            <person name="Onuma R."/>
            <person name="Era A."/>
            <person name="Ohbayashi R."/>
            <person name="Uzuka A."/>
            <person name="Nozaki H."/>
            <person name="Yoshikawa H."/>
            <person name="Miyagishima S.Y."/>
        </authorList>
    </citation>
    <scope>NUCLEOTIDE SEQUENCE [LARGE SCALE GENOMIC DNA]</scope>
    <source>
        <strain evidence="7 8">NIES-2499</strain>
    </source>
</reference>
<dbReference type="OrthoDB" id="2414662at2759"/>
<comment type="caution">
    <text evidence="7">The sequence shown here is derived from an EMBL/GenBank/DDBJ whole genome shotgun (WGS) entry which is preliminary data.</text>
</comment>
<dbReference type="FunFam" id="3.40.640.10:FF:000024">
    <property type="entry name" value="Kynurenine--oxoglutarate transaminase 3"/>
    <property type="match status" value="1"/>
</dbReference>
<dbReference type="SUPFAM" id="SSF53383">
    <property type="entry name" value="PLP-dependent transferases"/>
    <property type="match status" value="1"/>
</dbReference>
<dbReference type="AlphaFoldDB" id="A0A250XRU3"/>
<dbReference type="Pfam" id="PF00155">
    <property type="entry name" value="Aminotran_1_2"/>
    <property type="match status" value="1"/>
</dbReference>
<comment type="cofactor">
    <cofactor evidence="1">
        <name>pyridoxal 5'-phosphate</name>
        <dbReference type="ChEBI" id="CHEBI:597326"/>
    </cofactor>
</comment>